<evidence type="ECO:0000256" key="1">
    <source>
        <dbReference type="SAM" id="MobiDB-lite"/>
    </source>
</evidence>
<evidence type="ECO:0000313" key="3">
    <source>
        <dbReference type="Proteomes" id="UP001321760"/>
    </source>
</evidence>
<comment type="caution">
    <text evidence="2">The sequence shown here is derived from an EMBL/GenBank/DDBJ whole genome shotgun (WGS) entry which is preliminary data.</text>
</comment>
<dbReference type="AlphaFoldDB" id="A0AAV9GT53"/>
<dbReference type="Proteomes" id="UP001321760">
    <property type="component" value="Unassembled WGS sequence"/>
</dbReference>
<evidence type="ECO:0000313" key="2">
    <source>
        <dbReference type="EMBL" id="KAK4451466.1"/>
    </source>
</evidence>
<reference evidence="2" key="1">
    <citation type="journal article" date="2023" name="Mol. Phylogenet. Evol.">
        <title>Genome-scale phylogeny and comparative genomics of the fungal order Sordariales.</title>
        <authorList>
            <person name="Hensen N."/>
            <person name="Bonometti L."/>
            <person name="Westerberg I."/>
            <person name="Brannstrom I.O."/>
            <person name="Guillou S."/>
            <person name="Cros-Aarteil S."/>
            <person name="Calhoun S."/>
            <person name="Haridas S."/>
            <person name="Kuo A."/>
            <person name="Mondo S."/>
            <person name="Pangilinan J."/>
            <person name="Riley R."/>
            <person name="LaButti K."/>
            <person name="Andreopoulos B."/>
            <person name="Lipzen A."/>
            <person name="Chen C."/>
            <person name="Yan M."/>
            <person name="Daum C."/>
            <person name="Ng V."/>
            <person name="Clum A."/>
            <person name="Steindorff A."/>
            <person name="Ohm R.A."/>
            <person name="Martin F."/>
            <person name="Silar P."/>
            <person name="Natvig D.O."/>
            <person name="Lalanne C."/>
            <person name="Gautier V."/>
            <person name="Ament-Velasquez S.L."/>
            <person name="Kruys A."/>
            <person name="Hutchinson M.I."/>
            <person name="Powell A.J."/>
            <person name="Barry K."/>
            <person name="Miller A.N."/>
            <person name="Grigoriev I.V."/>
            <person name="Debuchy R."/>
            <person name="Gladieux P."/>
            <person name="Hiltunen Thoren M."/>
            <person name="Johannesson H."/>
        </authorList>
    </citation>
    <scope>NUCLEOTIDE SEQUENCE</scope>
    <source>
        <strain evidence="2">PSN243</strain>
    </source>
</reference>
<name>A0AAV9GT53_9PEZI</name>
<gene>
    <name evidence="2" type="ORF">QBC34DRAFT_401081</name>
</gene>
<reference evidence="2" key="2">
    <citation type="submission" date="2023-05" db="EMBL/GenBank/DDBJ databases">
        <authorList>
            <consortium name="Lawrence Berkeley National Laboratory"/>
            <person name="Steindorff A."/>
            <person name="Hensen N."/>
            <person name="Bonometti L."/>
            <person name="Westerberg I."/>
            <person name="Brannstrom I.O."/>
            <person name="Guillou S."/>
            <person name="Cros-Aarteil S."/>
            <person name="Calhoun S."/>
            <person name="Haridas S."/>
            <person name="Kuo A."/>
            <person name="Mondo S."/>
            <person name="Pangilinan J."/>
            <person name="Riley R."/>
            <person name="Labutti K."/>
            <person name="Andreopoulos B."/>
            <person name="Lipzen A."/>
            <person name="Chen C."/>
            <person name="Yanf M."/>
            <person name="Daum C."/>
            <person name="Ng V."/>
            <person name="Clum A."/>
            <person name="Ohm R."/>
            <person name="Martin F."/>
            <person name="Silar P."/>
            <person name="Natvig D."/>
            <person name="Lalanne C."/>
            <person name="Gautier V."/>
            <person name="Ament-Velasquez S.L."/>
            <person name="Kruys A."/>
            <person name="Hutchinson M.I."/>
            <person name="Powell A.J."/>
            <person name="Barry K."/>
            <person name="Miller A.N."/>
            <person name="Grigoriev I.V."/>
            <person name="Debuchy R."/>
            <person name="Gladieux P."/>
            <person name="Thoren M.H."/>
            <person name="Johannesson H."/>
        </authorList>
    </citation>
    <scope>NUCLEOTIDE SEQUENCE</scope>
    <source>
        <strain evidence="2">PSN243</strain>
    </source>
</reference>
<protein>
    <submittedName>
        <fullName evidence="2">Uncharacterized protein</fullName>
    </submittedName>
</protein>
<organism evidence="2 3">
    <name type="scientific">Podospora aff. communis PSN243</name>
    <dbReference type="NCBI Taxonomy" id="3040156"/>
    <lineage>
        <taxon>Eukaryota</taxon>
        <taxon>Fungi</taxon>
        <taxon>Dikarya</taxon>
        <taxon>Ascomycota</taxon>
        <taxon>Pezizomycotina</taxon>
        <taxon>Sordariomycetes</taxon>
        <taxon>Sordariomycetidae</taxon>
        <taxon>Sordariales</taxon>
        <taxon>Podosporaceae</taxon>
        <taxon>Podospora</taxon>
    </lineage>
</organism>
<dbReference type="EMBL" id="MU865928">
    <property type="protein sequence ID" value="KAK4451466.1"/>
    <property type="molecule type" value="Genomic_DNA"/>
</dbReference>
<proteinExistence type="predicted"/>
<keyword evidence="3" id="KW-1185">Reference proteome</keyword>
<feature type="region of interest" description="Disordered" evidence="1">
    <location>
        <begin position="148"/>
        <end position="178"/>
    </location>
</feature>
<sequence>MCYHWRVIFKGCGHHAWGGMAKACEVEKKFNNGETDEGCSEMWSRTVCTILVKPECRDCVKKSAKIEKKLDAAKDIISKLRCNLAKRVAKDLSVDAPETGMSEELRALDESLDSEDLDEDGSDDEVLSEIDIDEFDYMKSEFTPSFSSTKCSSSEDEVRSMTKETGAAGTRKVGPVKPEPSLRPLYLPILAQMSGVFTKVDPREKWLG</sequence>
<accession>A0AAV9GT53</accession>